<dbReference type="InterPro" id="IPR039424">
    <property type="entry name" value="SBP_5"/>
</dbReference>
<gene>
    <name evidence="6" type="ORF">VQ03_12725</name>
</gene>
<name>A0A0J6T6E0_9HYPH</name>
<feature type="chain" id="PRO_5005282250" description="Solute-binding protein family 5 domain-containing protein" evidence="4">
    <location>
        <begin position="25"/>
        <end position="641"/>
    </location>
</feature>
<dbReference type="CDD" id="cd08497">
    <property type="entry name" value="MbnE-like"/>
    <property type="match status" value="1"/>
</dbReference>
<evidence type="ECO:0000256" key="3">
    <source>
        <dbReference type="ARBA" id="ARBA00022729"/>
    </source>
</evidence>
<dbReference type="InterPro" id="IPR000914">
    <property type="entry name" value="SBP_5_dom"/>
</dbReference>
<evidence type="ECO:0000256" key="1">
    <source>
        <dbReference type="ARBA" id="ARBA00004418"/>
    </source>
</evidence>
<comment type="subcellular location">
    <subcellularLocation>
        <location evidence="1">Periplasm</location>
    </subcellularLocation>
</comment>
<evidence type="ECO:0000256" key="2">
    <source>
        <dbReference type="ARBA" id="ARBA00005695"/>
    </source>
</evidence>
<evidence type="ECO:0000259" key="5">
    <source>
        <dbReference type="Pfam" id="PF00496"/>
    </source>
</evidence>
<dbReference type="AlphaFoldDB" id="A0A0J6T6E0"/>
<dbReference type="GO" id="GO:0042884">
    <property type="term" value="P:microcin transport"/>
    <property type="evidence" value="ECO:0007669"/>
    <property type="project" value="TreeGrafter"/>
</dbReference>
<dbReference type="PATRIC" id="fig|1187852.3.peg.6541"/>
<evidence type="ECO:0000313" key="7">
    <source>
        <dbReference type="Proteomes" id="UP000036449"/>
    </source>
</evidence>
<dbReference type="SUPFAM" id="SSF53850">
    <property type="entry name" value="Periplasmic binding protein-like II"/>
    <property type="match status" value="1"/>
</dbReference>
<reference evidence="6 7" key="1">
    <citation type="submission" date="2015-03" db="EMBL/GenBank/DDBJ databases">
        <title>Genome sequencing of Methylobacterium tarhaniae DSM 25844.</title>
        <authorList>
            <person name="Chaudhry V."/>
            <person name="Patil P.B."/>
        </authorList>
    </citation>
    <scope>NUCLEOTIDE SEQUENCE [LARGE SCALE GENOMIC DNA]</scope>
    <source>
        <strain evidence="6 7">DSM 25844</strain>
    </source>
</reference>
<comment type="caution">
    <text evidence="6">The sequence shown here is derived from an EMBL/GenBank/DDBJ whole genome shotgun (WGS) entry which is preliminary data.</text>
</comment>
<organism evidence="6 7">
    <name type="scientific">Methylobacterium tarhaniae</name>
    <dbReference type="NCBI Taxonomy" id="1187852"/>
    <lineage>
        <taxon>Bacteria</taxon>
        <taxon>Pseudomonadati</taxon>
        <taxon>Pseudomonadota</taxon>
        <taxon>Alphaproteobacteria</taxon>
        <taxon>Hyphomicrobiales</taxon>
        <taxon>Methylobacteriaceae</taxon>
        <taxon>Methylobacterium</taxon>
    </lineage>
</organism>
<dbReference type="Proteomes" id="UP000036449">
    <property type="component" value="Unassembled WGS sequence"/>
</dbReference>
<keyword evidence="3 4" id="KW-0732">Signal</keyword>
<dbReference type="GO" id="GO:0015833">
    <property type="term" value="P:peptide transport"/>
    <property type="evidence" value="ECO:0007669"/>
    <property type="project" value="TreeGrafter"/>
</dbReference>
<dbReference type="PANTHER" id="PTHR30290:SF64">
    <property type="entry name" value="ABC TRANSPORTER PERIPLASMIC BINDING PROTEIN"/>
    <property type="match status" value="1"/>
</dbReference>
<protein>
    <recommendedName>
        <fullName evidence="5">Solute-binding protein family 5 domain-containing protein</fullName>
    </recommendedName>
</protein>
<dbReference type="PIRSF" id="PIRSF002741">
    <property type="entry name" value="MppA"/>
    <property type="match status" value="1"/>
</dbReference>
<dbReference type="Pfam" id="PF00496">
    <property type="entry name" value="SBP_bac_5"/>
    <property type="match status" value="1"/>
</dbReference>
<feature type="signal peptide" evidence="4">
    <location>
        <begin position="1"/>
        <end position="24"/>
    </location>
</feature>
<proteinExistence type="inferred from homology"/>
<dbReference type="Gene3D" id="3.10.105.10">
    <property type="entry name" value="Dipeptide-binding Protein, Domain 3"/>
    <property type="match status" value="1"/>
</dbReference>
<dbReference type="InterPro" id="IPR030678">
    <property type="entry name" value="Peptide/Ni-bd"/>
</dbReference>
<dbReference type="Gene3D" id="3.40.190.10">
    <property type="entry name" value="Periplasmic binding protein-like II"/>
    <property type="match status" value="1"/>
</dbReference>
<dbReference type="PANTHER" id="PTHR30290">
    <property type="entry name" value="PERIPLASMIC BINDING COMPONENT OF ABC TRANSPORTER"/>
    <property type="match status" value="1"/>
</dbReference>
<dbReference type="GO" id="GO:1904680">
    <property type="term" value="F:peptide transmembrane transporter activity"/>
    <property type="evidence" value="ECO:0007669"/>
    <property type="project" value="TreeGrafter"/>
</dbReference>
<sequence>MIARPLTRRAALAVLSLAALPAGAQMARAQAQGAPPAGGAPAGRVPGDGWRHGLSLLGEPKYPAGFTHFDYANPDAPKGGLVRFGSQGSFDNFNLVVAGVKGDLESQIPLIYDTLLAQAQDEPSTYYGLLAEAVRPAEDLSSVTYRLRPEARWHDGKPVTPDDVVFSFEVLKENSPQYAAYYHNVTKAEVTGPREVRFTFSETGNRELPQIVGQLPVLPKHWWQGKDASGKTRNPTETTLEIPLGSGPYRLARFDAGRTATYERVPDYWGRDLAVNRGANNFDTQRAEYFRDATVMIEAFKADQFDWRTENIARNWATAYDGFPAVREGRIVKEEFPQAGMGMMQAFTLNLRRKKFADARVRRAFNLAFDFEEMNRTLFYGLYSRVDSYFFGTELASSGLPEGRERAILESVKDKVPESVFTTPYRNPVNGSAEAVRANLREAVRLFQEAGYEIRGNQMVEKASGQPFTVEFLGYDNSAERIVLPYRAALERIGLKVSLRVVDPAQYQNLARSFDFDALALSSWPESLSPGNEQRDFWGTASADRPGSRNLAGIKDPGVDALIDKVIYAGDREELVAATRALDRVLLAHNFVVPQWSSNVSRTLRWNRFGRPAVLPKYGASGFPTTWWYDQALAAKTGVAR</sequence>
<dbReference type="GO" id="GO:0030288">
    <property type="term" value="C:outer membrane-bounded periplasmic space"/>
    <property type="evidence" value="ECO:0007669"/>
    <property type="project" value="TreeGrafter"/>
</dbReference>
<comment type="similarity">
    <text evidence="2">Belongs to the bacterial solute-binding protein 5 family.</text>
</comment>
<dbReference type="GO" id="GO:0043190">
    <property type="term" value="C:ATP-binding cassette (ABC) transporter complex"/>
    <property type="evidence" value="ECO:0007669"/>
    <property type="project" value="InterPro"/>
</dbReference>
<feature type="domain" description="Solute-binding protein family 5" evidence="5">
    <location>
        <begin position="126"/>
        <end position="537"/>
    </location>
</feature>
<evidence type="ECO:0000313" key="6">
    <source>
        <dbReference type="EMBL" id="KMO41529.1"/>
    </source>
</evidence>
<keyword evidence="7" id="KW-1185">Reference proteome</keyword>
<accession>A0A0J6T6E0</accession>
<evidence type="ECO:0000256" key="4">
    <source>
        <dbReference type="SAM" id="SignalP"/>
    </source>
</evidence>
<dbReference type="EMBL" id="LABZ01000080">
    <property type="protein sequence ID" value="KMO41529.1"/>
    <property type="molecule type" value="Genomic_DNA"/>
</dbReference>